<dbReference type="PANTHER" id="PTHR11567">
    <property type="entry name" value="ACID PHOSPHATASE-RELATED"/>
    <property type="match status" value="1"/>
</dbReference>
<evidence type="ECO:0000256" key="6">
    <source>
        <dbReference type="ARBA" id="ARBA00023157"/>
    </source>
</evidence>
<dbReference type="GO" id="GO:0003993">
    <property type="term" value="F:acid phosphatase activity"/>
    <property type="evidence" value="ECO:0007669"/>
    <property type="project" value="UniProtKB-EC"/>
</dbReference>
<dbReference type="InterPro" id="IPR050645">
    <property type="entry name" value="Histidine_acid_phosphatase"/>
</dbReference>
<dbReference type="AlphaFoldDB" id="A0ABD2WYI3"/>
<proteinExistence type="inferred from homology"/>
<keyword evidence="4" id="KW-0732">Signal</keyword>
<dbReference type="EMBL" id="JBJJXI010000062">
    <property type="protein sequence ID" value="KAL3397511.1"/>
    <property type="molecule type" value="Genomic_DNA"/>
</dbReference>
<evidence type="ECO:0000256" key="7">
    <source>
        <dbReference type="ARBA" id="ARBA00023180"/>
    </source>
</evidence>
<name>A0ABD2WYI3_9HYME</name>
<evidence type="ECO:0000256" key="1">
    <source>
        <dbReference type="ARBA" id="ARBA00000032"/>
    </source>
</evidence>
<dbReference type="CDD" id="cd07061">
    <property type="entry name" value="HP_HAP_like"/>
    <property type="match status" value="1"/>
</dbReference>
<dbReference type="InterPro" id="IPR029033">
    <property type="entry name" value="His_PPase_superfam"/>
</dbReference>
<dbReference type="SUPFAM" id="SSF53254">
    <property type="entry name" value="Phosphoglycerate mutase-like"/>
    <property type="match status" value="1"/>
</dbReference>
<dbReference type="EC" id="3.1.3.2" evidence="3"/>
<reference evidence="8 9" key="1">
    <citation type="journal article" date="2024" name="bioRxiv">
        <title>A reference genome for Trichogramma kaykai: A tiny desert-dwelling parasitoid wasp with competing sex-ratio distorters.</title>
        <authorList>
            <person name="Culotta J."/>
            <person name="Lindsey A.R."/>
        </authorList>
    </citation>
    <scope>NUCLEOTIDE SEQUENCE [LARGE SCALE GENOMIC DNA]</scope>
    <source>
        <strain evidence="8 9">KSX58</strain>
    </source>
</reference>
<organism evidence="8 9">
    <name type="scientific">Trichogramma kaykai</name>
    <dbReference type="NCBI Taxonomy" id="54128"/>
    <lineage>
        <taxon>Eukaryota</taxon>
        <taxon>Metazoa</taxon>
        <taxon>Ecdysozoa</taxon>
        <taxon>Arthropoda</taxon>
        <taxon>Hexapoda</taxon>
        <taxon>Insecta</taxon>
        <taxon>Pterygota</taxon>
        <taxon>Neoptera</taxon>
        <taxon>Endopterygota</taxon>
        <taxon>Hymenoptera</taxon>
        <taxon>Apocrita</taxon>
        <taxon>Proctotrupomorpha</taxon>
        <taxon>Chalcidoidea</taxon>
        <taxon>Trichogrammatidae</taxon>
        <taxon>Trichogramma</taxon>
    </lineage>
</organism>
<evidence type="ECO:0000313" key="8">
    <source>
        <dbReference type="EMBL" id="KAL3397511.1"/>
    </source>
</evidence>
<protein>
    <recommendedName>
        <fullName evidence="3">acid phosphatase</fullName>
        <ecNumber evidence="3">3.1.3.2</ecNumber>
    </recommendedName>
</protein>
<dbReference type="InterPro" id="IPR000560">
    <property type="entry name" value="His_Pase_clade-2"/>
</dbReference>
<gene>
    <name evidence="8" type="ORF">TKK_008617</name>
</gene>
<evidence type="ECO:0000256" key="5">
    <source>
        <dbReference type="ARBA" id="ARBA00022801"/>
    </source>
</evidence>
<dbReference type="Proteomes" id="UP001627154">
    <property type="component" value="Unassembled WGS sequence"/>
</dbReference>
<dbReference type="PANTHER" id="PTHR11567:SF211">
    <property type="entry name" value="PROSTATIC ACID PHOSPHATASE"/>
    <property type="match status" value="1"/>
</dbReference>
<evidence type="ECO:0000256" key="3">
    <source>
        <dbReference type="ARBA" id="ARBA00012646"/>
    </source>
</evidence>
<keyword evidence="9" id="KW-1185">Reference proteome</keyword>
<sequence>MASAPDEFRVEQVQFLFRHGDRAALKWEVYKTDPYDDIYRDIGYGQLTKIGMRRMYRLGQMLRKRYADFLGADPETGEFYARSTESERTRVSLQLVLAGLIPPRQKTRWHDELDWVPMPVHYVHHSTDILMTVVQEANYRKLLREVFESADFRKQFDKYKDFYARYTEATHMTCRRPLSPILITSNLKCAQALGLPRPDWCSDEDFATLEEIMGKYYDSMVTTDTMKKLSTGPFLEEALKNIQRPEDGRVKMYLYSAHEFNLGCFLRAHRPTNGPMLPEFGSCIAIEKLRGKDDRVYIRILYWDGGSPAEPEQMYPLKFGDSDRTEHRLEDYLEMVRDILPDEKSKELMPKYYQKQSASDTDNSTDFAILIAGPDLLAVKNYDG</sequence>
<keyword evidence="5" id="KW-0378">Hydrolase</keyword>
<comment type="catalytic activity">
    <reaction evidence="1">
        <text>a phosphate monoester + H2O = an alcohol + phosphate</text>
        <dbReference type="Rhea" id="RHEA:15017"/>
        <dbReference type="ChEBI" id="CHEBI:15377"/>
        <dbReference type="ChEBI" id="CHEBI:30879"/>
        <dbReference type="ChEBI" id="CHEBI:43474"/>
        <dbReference type="ChEBI" id="CHEBI:67140"/>
        <dbReference type="EC" id="3.1.3.2"/>
    </reaction>
</comment>
<accession>A0ABD2WYI3</accession>
<keyword evidence="6" id="KW-1015">Disulfide bond</keyword>
<evidence type="ECO:0000313" key="9">
    <source>
        <dbReference type="Proteomes" id="UP001627154"/>
    </source>
</evidence>
<evidence type="ECO:0000256" key="2">
    <source>
        <dbReference type="ARBA" id="ARBA00005375"/>
    </source>
</evidence>
<dbReference type="Pfam" id="PF00328">
    <property type="entry name" value="His_Phos_2"/>
    <property type="match status" value="1"/>
</dbReference>
<evidence type="ECO:0000256" key="4">
    <source>
        <dbReference type="ARBA" id="ARBA00022729"/>
    </source>
</evidence>
<comment type="similarity">
    <text evidence="2">Belongs to the histidine acid phosphatase family.</text>
</comment>
<comment type="caution">
    <text evidence="8">The sequence shown here is derived from an EMBL/GenBank/DDBJ whole genome shotgun (WGS) entry which is preliminary data.</text>
</comment>
<keyword evidence="7" id="KW-0325">Glycoprotein</keyword>
<dbReference type="Gene3D" id="3.40.50.1240">
    <property type="entry name" value="Phosphoglycerate mutase-like"/>
    <property type="match status" value="1"/>
</dbReference>